<name>A0A699X8E6_TANCI</name>
<accession>A0A699X8E6</accession>
<proteinExistence type="predicted"/>
<gene>
    <name evidence="2" type="ORF">Tci_928094</name>
</gene>
<feature type="compositionally biased region" description="Low complexity" evidence="1">
    <location>
        <begin position="8"/>
        <end position="23"/>
    </location>
</feature>
<evidence type="ECO:0000256" key="1">
    <source>
        <dbReference type="SAM" id="MobiDB-lite"/>
    </source>
</evidence>
<feature type="region of interest" description="Disordered" evidence="1">
    <location>
        <begin position="56"/>
        <end position="76"/>
    </location>
</feature>
<organism evidence="2">
    <name type="scientific">Tanacetum cinerariifolium</name>
    <name type="common">Dalmatian daisy</name>
    <name type="synonym">Chrysanthemum cinerariifolium</name>
    <dbReference type="NCBI Taxonomy" id="118510"/>
    <lineage>
        <taxon>Eukaryota</taxon>
        <taxon>Viridiplantae</taxon>
        <taxon>Streptophyta</taxon>
        <taxon>Embryophyta</taxon>
        <taxon>Tracheophyta</taxon>
        <taxon>Spermatophyta</taxon>
        <taxon>Magnoliopsida</taxon>
        <taxon>eudicotyledons</taxon>
        <taxon>Gunneridae</taxon>
        <taxon>Pentapetalae</taxon>
        <taxon>asterids</taxon>
        <taxon>campanulids</taxon>
        <taxon>Asterales</taxon>
        <taxon>Asteraceae</taxon>
        <taxon>Asteroideae</taxon>
        <taxon>Anthemideae</taxon>
        <taxon>Anthemidinae</taxon>
        <taxon>Tanacetum</taxon>
    </lineage>
</organism>
<protein>
    <submittedName>
        <fullName evidence="2">Uncharacterized protein</fullName>
    </submittedName>
</protein>
<dbReference type="EMBL" id="BKCJ011825622">
    <property type="protein sequence ID" value="GFD56125.1"/>
    <property type="molecule type" value="Genomic_DNA"/>
</dbReference>
<feature type="non-terminal residue" evidence="2">
    <location>
        <position position="1"/>
    </location>
</feature>
<sequence length="76" mass="8013">LAKDLTNPTDPSTAAHSPTASSSLDGTNEKQTNERAELAKPLSVESDIATNVRVEAGNSNKMLHEKPTVVNSNTPL</sequence>
<feature type="compositionally biased region" description="Basic and acidic residues" evidence="1">
    <location>
        <begin position="27"/>
        <end position="38"/>
    </location>
</feature>
<reference evidence="2" key="1">
    <citation type="journal article" date="2019" name="Sci. Rep.">
        <title>Draft genome of Tanacetum cinerariifolium, the natural source of mosquito coil.</title>
        <authorList>
            <person name="Yamashiro T."/>
            <person name="Shiraishi A."/>
            <person name="Satake H."/>
            <person name="Nakayama K."/>
        </authorList>
    </citation>
    <scope>NUCLEOTIDE SEQUENCE</scope>
</reference>
<evidence type="ECO:0000313" key="2">
    <source>
        <dbReference type="EMBL" id="GFD56125.1"/>
    </source>
</evidence>
<feature type="region of interest" description="Disordered" evidence="1">
    <location>
        <begin position="1"/>
        <end position="44"/>
    </location>
</feature>
<comment type="caution">
    <text evidence="2">The sequence shown here is derived from an EMBL/GenBank/DDBJ whole genome shotgun (WGS) entry which is preliminary data.</text>
</comment>
<dbReference type="AlphaFoldDB" id="A0A699X8E6"/>